<evidence type="ECO:0000313" key="1">
    <source>
        <dbReference type="EMBL" id="VTM54270.1"/>
    </source>
</evidence>
<sequence>MHKGDQIRACIGCIMGSQRGVLFFQYNSLNKLILTFEIRIHCSLTNSCPGRDFTYACRTKAFFRKAGSSSRNQLMVGFGFF</sequence>
<accession>A0A4P0XXT2</accession>
<reference evidence="1" key="1">
    <citation type="submission" date="2019-04" db="EMBL/GenBank/DDBJ databases">
        <authorList>
            <consortium name="Pathogen Informatics"/>
        </authorList>
    </citation>
    <scope>NUCLEOTIDE SEQUENCE</scope>
    <source>
        <strain evidence="1">NCTC9183</strain>
    </source>
</reference>
<proteinExistence type="predicted"/>
<protein>
    <submittedName>
        <fullName evidence="1">Uncharacterized protein</fullName>
    </submittedName>
</protein>
<organism evidence="1">
    <name type="scientific">Klebsiella pneumoniae</name>
    <dbReference type="NCBI Taxonomy" id="573"/>
    <lineage>
        <taxon>Bacteria</taxon>
        <taxon>Pseudomonadati</taxon>
        <taxon>Pseudomonadota</taxon>
        <taxon>Gammaproteobacteria</taxon>
        <taxon>Enterobacterales</taxon>
        <taxon>Enterobacteriaceae</taxon>
        <taxon>Klebsiella/Raoultella group</taxon>
        <taxon>Klebsiella</taxon>
        <taxon>Klebsiella pneumoniae complex</taxon>
    </lineage>
</organism>
<dbReference type="AlphaFoldDB" id="A0A4P0XXT2"/>
<name>A0A4P0XXT2_KLEPN</name>
<dbReference type="EMBL" id="CABDVL010000003">
    <property type="protein sequence ID" value="VTM54270.1"/>
    <property type="molecule type" value="Genomic_DNA"/>
</dbReference>
<gene>
    <name evidence="1" type="ORF">NCTC9183_02934</name>
</gene>
<dbReference type="Proteomes" id="UP000507695">
    <property type="component" value="Unassembled WGS sequence"/>
</dbReference>